<keyword evidence="2" id="KW-1185">Reference proteome</keyword>
<evidence type="ECO:0000313" key="1">
    <source>
        <dbReference type="Ensembl" id="ENSCCNP00000013281.1"/>
    </source>
</evidence>
<dbReference type="CTD" id="83878"/>
<sequence length="694" mass="74574">MSGRVTRPRSRRGRHPPPGELDPVAESSEEAEAASGGPKPGPGPPQGDPGSQLLGAVAEGCDPGPESRSDKEADEGGGPASAPEGLQEPAVEARQALEAASQDGVSVPSGTGTPNVFQSLQDALSSLEAAAAAWRLQPPSWPGPLEAEGRHEGPPDPCPEQDRAGSHQQEVARLSERNSWLRLALGSREDELLRTQASLQAARAEKETLQRDVQELQDTLMRLESPQPRCHSQAGGLGSDSSSSGADEEPWGPQDSPLAHPLLRRLGNHASSQILGPPSAQPPAPDAHAMAGHMEQLRGDMEKLKCFNRLLLTVLQGCKGHCEGLTVHLGQREAEATALRLALQYSEDCEEAYGALLALQEADSRAVDKVPSDDLQVAKKEACRLLAEKEATMDGGTPRPSPEGSSVDKPTPREVAVQLRGFVRRLQGRRALLKVPPEPGPAMTPRLTVPHAEAMVQAILDTQLGPALPRLDKKQIQQDLVATREALADLTLQLQLVRREKRGLELRDVALRAQGPAHVLLLEQLRWERAQLTATRATNSSGGGSSEGRSSDDEEEWPQGPPAVLGGTTGTNEGQTGRVWEPEKLSQELAMSHSRSADLQQQLRSLRERLEQVARKGRARRAQSAELNRDLCKAHSSLVLALRGAHRKQEAQCGKLEQQVALMQARQAEELARLEATARALASSRPPQLGETLL</sequence>
<name>A0A8B7VE81_CASCN</name>
<evidence type="ECO:0000313" key="4">
    <source>
        <dbReference type="RefSeq" id="XP_020029920.1"/>
    </source>
</evidence>
<dbReference type="RefSeq" id="XP_020029920.1">
    <property type="nucleotide sequence ID" value="XM_020174331.1"/>
</dbReference>
<proteinExistence type="predicted"/>
<evidence type="ECO:0000313" key="3">
    <source>
        <dbReference type="RefSeq" id="XP_020029762.1"/>
    </source>
</evidence>
<reference evidence="1" key="1">
    <citation type="submission" date="2023-09" db="UniProtKB">
        <authorList>
            <consortium name="Ensembl"/>
        </authorList>
    </citation>
    <scope>IDENTIFICATION</scope>
</reference>
<reference evidence="3 4" key="2">
    <citation type="submission" date="2025-08" db="UniProtKB">
        <authorList>
            <consortium name="RefSeq"/>
        </authorList>
    </citation>
    <scope>IDENTIFICATION</scope>
    <source>
        <tissue evidence="3 4">Leukocyte</tissue>
    </source>
</reference>
<dbReference type="OrthoDB" id="6256369at2759"/>
<accession>A0A8B7VE81</accession>
<evidence type="ECO:0000313" key="2">
    <source>
        <dbReference type="Proteomes" id="UP001732720"/>
    </source>
</evidence>
<dbReference type="Pfam" id="PF10506">
    <property type="entry name" value="USHBP1_PDZ-bd"/>
    <property type="match status" value="1"/>
</dbReference>
<dbReference type="Ensembl" id="ENSCCNT00000017440.1">
    <property type="protein sequence ID" value="ENSCCNP00000013281.1"/>
    <property type="gene ID" value="ENSCCNG00000013807.1"/>
</dbReference>
<dbReference type="Proteomes" id="UP001732720">
    <property type="component" value="Chromosome 14"/>
</dbReference>
<dbReference type="PANTHER" id="PTHR23347">
    <property type="entry name" value="COLORECTAL MUTANT CANCER PROTEIN MCC PROTEIN -RELATED"/>
    <property type="match status" value="1"/>
</dbReference>
<gene>
    <name evidence="1 3 4" type="primary">Ushbp1</name>
</gene>
<dbReference type="KEGG" id="ccan:109693073"/>
<dbReference type="InterPro" id="IPR040171">
    <property type="entry name" value="USBP1-like"/>
</dbReference>
<dbReference type="InterPro" id="IPR019536">
    <property type="entry name" value="USHBP1_PDZ-bd"/>
</dbReference>
<organism evidence="3">
    <name type="scientific">Castor canadensis</name>
    <name type="common">American beaver</name>
    <dbReference type="NCBI Taxonomy" id="51338"/>
    <lineage>
        <taxon>Eukaryota</taxon>
        <taxon>Metazoa</taxon>
        <taxon>Chordata</taxon>
        <taxon>Craniata</taxon>
        <taxon>Vertebrata</taxon>
        <taxon>Euteleostomi</taxon>
        <taxon>Mammalia</taxon>
        <taxon>Eutheria</taxon>
        <taxon>Euarchontoglires</taxon>
        <taxon>Glires</taxon>
        <taxon>Rodentia</taxon>
        <taxon>Castorimorpha</taxon>
        <taxon>Castoridae</taxon>
        <taxon>Castor</taxon>
    </lineage>
</organism>
<dbReference type="PANTHER" id="PTHR23347:SF5">
    <property type="entry name" value="HARMONIN-BINDING PROTEIN USHBP1"/>
    <property type="match status" value="1"/>
</dbReference>
<protein>
    <submittedName>
        <fullName evidence="3 4">Usher syndrome type-1C protein-binding protein 1</fullName>
    </submittedName>
</protein>
<dbReference type="RefSeq" id="XP_020029762.1">
    <property type="nucleotide sequence ID" value="XM_020174173.1"/>
</dbReference>